<dbReference type="Pfam" id="PF13432">
    <property type="entry name" value="TPR_16"/>
    <property type="match status" value="1"/>
</dbReference>
<feature type="transmembrane region" description="Helical" evidence="5">
    <location>
        <begin position="334"/>
        <end position="354"/>
    </location>
</feature>
<dbReference type="SUPFAM" id="SSF48452">
    <property type="entry name" value="TPR-like"/>
    <property type="match status" value="1"/>
</dbReference>
<proteinExistence type="inferred from homology"/>
<dbReference type="GO" id="GO:0004766">
    <property type="term" value="F:spermidine synthase activity"/>
    <property type="evidence" value="ECO:0007669"/>
    <property type="project" value="UniProtKB-UniRule"/>
</dbReference>
<reference evidence="9 10" key="1">
    <citation type="submission" date="2017-09" db="EMBL/GenBank/DDBJ databases">
        <title>Depth-based differentiation of microbial function through sediment-hosted aquifers and enrichment of novel symbionts in the deep terrestrial subsurface.</title>
        <authorList>
            <person name="Probst A.J."/>
            <person name="Ladd B."/>
            <person name="Jarett J.K."/>
            <person name="Geller-Mcgrath D.E."/>
            <person name="Sieber C.M."/>
            <person name="Emerson J.B."/>
            <person name="Anantharaman K."/>
            <person name="Thomas B.C."/>
            <person name="Malmstrom R."/>
            <person name="Stieglmeier M."/>
            <person name="Klingl A."/>
            <person name="Woyke T."/>
            <person name="Ryan C.M."/>
            <person name="Banfield J.F."/>
        </authorList>
    </citation>
    <scope>NUCLEOTIDE SEQUENCE [LARGE SCALE GENOMIC DNA]</scope>
    <source>
        <strain evidence="9">CG11_big_fil_rev_8_21_14_0_20_45_26</strain>
    </source>
</reference>
<keyword evidence="4 5" id="KW-0620">Polyamine biosynthesis</keyword>
<comment type="caution">
    <text evidence="5">Lacks the conserved Asp active site.</text>
</comment>
<keyword evidence="5" id="KW-0812">Transmembrane</keyword>
<evidence type="ECO:0000256" key="6">
    <source>
        <dbReference type="PROSITE-ProRule" id="PRU00339"/>
    </source>
</evidence>
<dbReference type="GO" id="GO:0005829">
    <property type="term" value="C:cytosol"/>
    <property type="evidence" value="ECO:0007669"/>
    <property type="project" value="TreeGrafter"/>
</dbReference>
<protein>
    <recommendedName>
        <fullName evidence="5">Polyamine aminopropyltransferase</fullName>
    </recommendedName>
    <alternativeName>
        <fullName evidence="5">Putrescine aminopropyltransferase</fullName>
        <shortName evidence="5">PAPT</shortName>
    </alternativeName>
    <alternativeName>
        <fullName evidence="5">Spermidine synthase</fullName>
        <shortName evidence="5">SPDS</shortName>
        <shortName evidence="5">SPDSY</shortName>
        <ecNumber evidence="5">2.5.1.16</ecNumber>
    </alternativeName>
</protein>
<dbReference type="InterPro" id="IPR029063">
    <property type="entry name" value="SAM-dependent_MTases_sf"/>
</dbReference>
<comment type="subcellular location">
    <subcellularLocation>
        <location evidence="5">Cell membrane</location>
        <topology evidence="5">Multi-pass membrane protein</topology>
    </subcellularLocation>
</comment>
<feature type="transmembrane region" description="Helical" evidence="5">
    <location>
        <begin position="145"/>
        <end position="174"/>
    </location>
</feature>
<dbReference type="Gene3D" id="3.40.50.150">
    <property type="entry name" value="Vaccinia Virus protein VP39"/>
    <property type="match status" value="1"/>
</dbReference>
<keyword evidence="6" id="KW-0802">TPR repeat</keyword>
<evidence type="ECO:0000313" key="10">
    <source>
        <dbReference type="Proteomes" id="UP000230859"/>
    </source>
</evidence>
<feature type="transmembrane region" description="Helical" evidence="5">
    <location>
        <begin position="70"/>
        <end position="91"/>
    </location>
</feature>
<evidence type="ECO:0000313" key="9">
    <source>
        <dbReference type="EMBL" id="PIQ86816.1"/>
    </source>
</evidence>
<dbReference type="SUPFAM" id="SSF53335">
    <property type="entry name" value="S-adenosyl-L-methionine-dependent methyltransferases"/>
    <property type="match status" value="1"/>
</dbReference>
<feature type="transmembrane region" description="Helical" evidence="5">
    <location>
        <begin position="37"/>
        <end position="58"/>
    </location>
</feature>
<dbReference type="InterPro" id="IPR030374">
    <property type="entry name" value="PABS"/>
</dbReference>
<dbReference type="PROSITE" id="PS50005">
    <property type="entry name" value="TPR"/>
    <property type="match status" value="1"/>
</dbReference>
<dbReference type="GO" id="GO:0005886">
    <property type="term" value="C:plasma membrane"/>
    <property type="evidence" value="ECO:0007669"/>
    <property type="project" value="UniProtKB-SubCell"/>
</dbReference>
<keyword evidence="5" id="KW-0472">Membrane</keyword>
<comment type="caution">
    <text evidence="5 7">Lacks conserved residue(s) required for the propagation of feature annotation.</text>
</comment>
<evidence type="ECO:0000256" key="4">
    <source>
        <dbReference type="ARBA" id="ARBA00023115"/>
    </source>
</evidence>
<dbReference type="PANTHER" id="PTHR11558:SF11">
    <property type="entry name" value="SPERMIDINE SYNTHASE"/>
    <property type="match status" value="1"/>
</dbReference>
<feature type="transmembrane region" description="Helical" evidence="5">
    <location>
        <begin position="216"/>
        <end position="234"/>
    </location>
</feature>
<keyword evidence="5" id="KW-1133">Transmembrane helix</keyword>
<dbReference type="UniPathway" id="UPA00248">
    <property type="reaction ID" value="UER00314"/>
</dbReference>
<feature type="binding site" evidence="5">
    <location>
        <begin position="643"/>
        <end position="644"/>
    </location>
    <ligand>
        <name>S-methyl-5'-thioadenosine</name>
        <dbReference type="ChEBI" id="CHEBI:17509"/>
    </ligand>
</feature>
<feature type="transmembrane region" description="Helical" evidence="5">
    <location>
        <begin position="387"/>
        <end position="406"/>
    </location>
</feature>
<comment type="caution">
    <text evidence="9">The sequence shown here is derived from an EMBL/GenBank/DDBJ whole genome shotgun (WGS) entry which is preliminary data.</text>
</comment>
<evidence type="ECO:0000256" key="1">
    <source>
        <dbReference type="ARBA" id="ARBA00007867"/>
    </source>
</evidence>
<feature type="transmembrane region" description="Helical" evidence="5">
    <location>
        <begin position="103"/>
        <end position="125"/>
    </location>
</feature>
<dbReference type="PROSITE" id="PS51006">
    <property type="entry name" value="PABS_2"/>
    <property type="match status" value="1"/>
</dbReference>
<comment type="subunit">
    <text evidence="5">Homodimer or homotetramer.</text>
</comment>
<organism evidence="9 10">
    <name type="scientific">Candidatus Abzuiibacterium crystallinum</name>
    <dbReference type="NCBI Taxonomy" id="1974748"/>
    <lineage>
        <taxon>Bacteria</taxon>
        <taxon>Pseudomonadati</taxon>
        <taxon>Candidatus Omnitrophota</taxon>
        <taxon>Candidatus Abzuiibacterium</taxon>
    </lineage>
</organism>
<comment type="function">
    <text evidence="5">Catalyzes the irreversible transfer of a propylamine group from the amino donor S-adenosylmethioninamine (decarboxy-AdoMet) to putrescine (1,4-diaminobutane) to yield spermidine.</text>
</comment>
<feature type="binding site" evidence="5">
    <location>
        <position position="612"/>
    </location>
    <ligand>
        <name>S-methyl-5'-thioadenosine</name>
        <dbReference type="ChEBI" id="CHEBI:17509"/>
    </ligand>
</feature>
<dbReference type="InterPro" id="IPR011990">
    <property type="entry name" value="TPR-like_helical_dom_sf"/>
</dbReference>
<name>A0A2H0LR26_9BACT</name>
<dbReference type="GO" id="GO:0008295">
    <property type="term" value="P:spermidine biosynthetic process"/>
    <property type="evidence" value="ECO:0007669"/>
    <property type="project" value="UniProtKB-UniRule"/>
</dbReference>
<dbReference type="NCBIfam" id="NF037959">
    <property type="entry name" value="MFS_SpdSyn"/>
    <property type="match status" value="1"/>
</dbReference>
<comment type="pathway">
    <text evidence="5">Amine and polyamine biosynthesis; spermidine biosynthesis; spermidine from putrescine: step 1/1.</text>
</comment>
<feature type="domain" description="PABS" evidence="8">
    <location>
        <begin position="514"/>
        <end position="745"/>
    </location>
</feature>
<feature type="transmembrane region" description="Helical" evidence="5">
    <location>
        <begin position="418"/>
        <end position="441"/>
    </location>
</feature>
<dbReference type="InterPro" id="IPR036259">
    <property type="entry name" value="MFS_trans_sf"/>
</dbReference>
<gene>
    <name evidence="5" type="primary">speE</name>
    <name evidence="9" type="ORF">COV74_03005</name>
</gene>
<dbReference type="HAMAP" id="MF_00198">
    <property type="entry name" value="Spermidine_synth"/>
    <property type="match status" value="1"/>
</dbReference>
<dbReference type="CDD" id="cd02440">
    <property type="entry name" value="AdoMet_MTases"/>
    <property type="match status" value="1"/>
</dbReference>
<dbReference type="InterPro" id="IPR001045">
    <property type="entry name" value="Spermi_synthase"/>
</dbReference>
<evidence type="ECO:0000256" key="7">
    <source>
        <dbReference type="PROSITE-ProRule" id="PRU00354"/>
    </source>
</evidence>
<feature type="repeat" description="TPR" evidence="6">
    <location>
        <begin position="908"/>
        <end position="941"/>
    </location>
</feature>
<dbReference type="Pfam" id="PF13181">
    <property type="entry name" value="TPR_8"/>
    <property type="match status" value="1"/>
</dbReference>
<dbReference type="EMBL" id="PCVY01000028">
    <property type="protein sequence ID" value="PIQ86816.1"/>
    <property type="molecule type" value="Genomic_DNA"/>
</dbReference>
<dbReference type="Gene3D" id="1.25.40.10">
    <property type="entry name" value="Tetratricopeptide repeat domain"/>
    <property type="match status" value="1"/>
</dbReference>
<dbReference type="PANTHER" id="PTHR11558">
    <property type="entry name" value="SPERMIDINE/SPERMINE SYNTHASE"/>
    <property type="match status" value="1"/>
</dbReference>
<evidence type="ECO:0000256" key="3">
    <source>
        <dbReference type="ARBA" id="ARBA00023066"/>
    </source>
</evidence>
<dbReference type="EC" id="2.5.1.16" evidence="5"/>
<dbReference type="Proteomes" id="UP000230859">
    <property type="component" value="Unassembled WGS sequence"/>
</dbReference>
<feature type="transmembrane region" description="Helical" evidence="5">
    <location>
        <begin position="447"/>
        <end position="466"/>
    </location>
</feature>
<keyword evidence="3 5" id="KW-0745">Spermidine biosynthesis</keyword>
<dbReference type="SUPFAM" id="SSF103473">
    <property type="entry name" value="MFS general substrate transporter"/>
    <property type="match status" value="1"/>
</dbReference>
<evidence type="ECO:0000256" key="2">
    <source>
        <dbReference type="ARBA" id="ARBA00022679"/>
    </source>
</evidence>
<accession>A0A2H0LR26</accession>
<dbReference type="InterPro" id="IPR019734">
    <property type="entry name" value="TPR_rpt"/>
</dbReference>
<feature type="transmembrane region" description="Helical" evidence="5">
    <location>
        <begin position="478"/>
        <end position="497"/>
    </location>
</feature>
<comment type="catalytic activity">
    <reaction evidence="5">
        <text>S-adenosyl 3-(methylsulfanyl)propylamine + putrescine = S-methyl-5'-thioadenosine + spermidine + H(+)</text>
        <dbReference type="Rhea" id="RHEA:12721"/>
        <dbReference type="ChEBI" id="CHEBI:15378"/>
        <dbReference type="ChEBI" id="CHEBI:17509"/>
        <dbReference type="ChEBI" id="CHEBI:57443"/>
        <dbReference type="ChEBI" id="CHEBI:57834"/>
        <dbReference type="ChEBI" id="CHEBI:326268"/>
        <dbReference type="EC" id="2.5.1.16"/>
    </reaction>
</comment>
<sequence>MGKAGRVLKRTRRTDESKKEVFVTGTATEKIAKPVQILLISFFFISGACGLIYEVVWLRVLGLVFGNTTYATSAVIAGYMAGLGLGALYFGKRVDAHPQPIRLYGMLEGGVALYSFLTPLIWILIEKLFVGFARTFQPSFGVASFFKLIISFVVLFVPTFLMGGTLPALSKFFVRSGREMAKRIGLLYALNTLGAVVGVVASGFFLLYTIGVWQSVILTGMMNLAIFLVCQFYLTRFETSESITTNAMQPASVQAVNVSTMKENSFTRIALLVLFAVSGGVSMFYEVGWTRVLAIALGSSVYAFAVMLATFLLGIAIGSYIFSILSSRMSINLSTFAVLQAATAVLALVGLNFFDDMPYYFVKLFEHSGGSIYFIEAGKFLLCGAVMLPPTIFFGALFACFIHIYHHSDFVGGEVGQAYFANTLGTIFGSLLAGFILIPLIGIQSMLILAAWINVFIGLFAIMLSAPRIRFLTVRQMILMAVMVIAVGIGHAFAQPWNTSILTSGAMVTPQKNKGASKAAFTRSLGERSSLFYKEGLGSTVSVNKTRDYIAMSVNGKVEASNADDVFTQSFLGHLPLLIHPSAERVAIVGVGSAATLAAVTAHPVKHVDAIEIEKAVIDAAKYFEVINRDSLHDPRVNVVIDDGRNFLLVHEEPYDVIISQPSNPWMAGVANLFSREHYQTMQKRLKPGGVICQWLQTYSMSTEDLRMIIKTFSLVFPHVSLWTSYTPDLMLIGSNDPMEIDFTHLQEAWQNPIIRQDFEPHGIAEPEGFFSTYLLGDSEIKELAKGALTNSDNYPYLEFRAPRSLYRQTVLQNIQFINQYRASELPSIIHMIPPPDQNQELQNALVIGYARKAMYVQAKEALRKSLEINPGAPGFAYAAGFLNYRLDNYDEAWPLLESAIQASYETAEAHYILGVIATQKGLTVRAAVEFEKAHEMEPDKALYVFSLAQAAETAGKLDVAFQLYAHMLEMPWRADKPSNFDALMRMIDMTMKQGEFGYAKSLIDTMIKLYPESIYGYEKNSQLLEAQNRLDEVLAVTEEMARLFPDNPAPQFTLARLYDILGNAKASHEALERVVKLDPSLKDKPEIVRALSLTKS</sequence>
<dbReference type="CDD" id="cd06174">
    <property type="entry name" value="MFS"/>
    <property type="match status" value="1"/>
</dbReference>
<dbReference type="AlphaFoldDB" id="A0A2H0LR26"/>
<feature type="transmembrane region" description="Helical" evidence="5">
    <location>
        <begin position="186"/>
        <end position="210"/>
    </location>
</feature>
<evidence type="ECO:0000256" key="5">
    <source>
        <dbReference type="HAMAP-Rule" id="MF_00198"/>
    </source>
</evidence>
<evidence type="ECO:0000259" key="8">
    <source>
        <dbReference type="PROSITE" id="PS51006"/>
    </source>
</evidence>
<dbReference type="Pfam" id="PF01564">
    <property type="entry name" value="Spermine_synth"/>
    <property type="match status" value="1"/>
</dbReference>
<comment type="similarity">
    <text evidence="1 5">Belongs to the spermidine/spermine synthase family.</text>
</comment>
<feature type="transmembrane region" description="Helical" evidence="5">
    <location>
        <begin position="301"/>
        <end position="322"/>
    </location>
</feature>
<feature type="transmembrane region" description="Helical" evidence="5">
    <location>
        <begin position="269"/>
        <end position="289"/>
    </location>
</feature>
<keyword evidence="2 5" id="KW-0808">Transferase</keyword>
<keyword evidence="5" id="KW-1003">Cell membrane</keyword>